<evidence type="ECO:0000313" key="2">
    <source>
        <dbReference type="EMBL" id="WFP05843.1"/>
    </source>
</evidence>
<keyword evidence="3" id="KW-1185">Reference proteome</keyword>
<evidence type="ECO:0000313" key="3">
    <source>
        <dbReference type="Proteomes" id="UP001214170"/>
    </source>
</evidence>
<organism evidence="2 3">
    <name type="scientific">Achromobacter spanius</name>
    <dbReference type="NCBI Taxonomy" id="217203"/>
    <lineage>
        <taxon>Bacteria</taxon>
        <taxon>Pseudomonadati</taxon>
        <taxon>Pseudomonadota</taxon>
        <taxon>Betaproteobacteria</taxon>
        <taxon>Burkholderiales</taxon>
        <taxon>Alcaligenaceae</taxon>
        <taxon>Achromobacter</taxon>
    </lineage>
</organism>
<sequence>MKSVTAGVGAAFNGANFFASDAEIANAARGSLGVTQSVARAAVSSTVSQGIAVATGLQSRFNWTNVAAAGIGAGVGSAVSSTVLPNATVFGERMTRGFVAGAVGGVAATVLSGGKADYVRIATDAFGNALGNAVVDAMQDESSPPSTDRRRSGQGIRISEQDLAAFVRDPLSMDDGGLPLARLRAGLPVNGSESPTYTSGESENDLYSALVRVMSEDKPRHQGVLLADNGGNNSAAALEALALARKGVAPNESWGGKGSFFYGLKEGRANRSVMDTEPVSMAEKLGALTRDFVVGAKDALVEMPLMAVDTARLTGLAATAVMTGRAEEFQPWSDTGKFAKAGGTLGEYYGAPFSALENTLESIFQGKFEAASSGAAVLLGGVLGGRASRPTALNISPAAFGGDTAFSRIVIGGGLQAHENVGGHLLLKHVGQTESSLLSRLGQEPRISASSSFYTRAVAEDVVSKVLESNHTKISEWVSGRRNRLILEYNPASSTEFVGISVVRGTEKALDVSNARVVLQRNSSMPFGYNVLTGFPVSR</sequence>
<dbReference type="InterPro" id="IPR041436">
    <property type="entry name" value="RNAse_A_bac"/>
</dbReference>
<reference evidence="2 3" key="1">
    <citation type="submission" date="2023-03" db="EMBL/GenBank/DDBJ databases">
        <title>Achromobacter spanius LIG8.</title>
        <authorList>
            <person name="Shrestha S."/>
        </authorList>
    </citation>
    <scope>NUCLEOTIDE SEQUENCE [LARGE SCALE GENOMIC DNA]</scope>
    <source>
        <strain evidence="2 3">LIG8</strain>
    </source>
</reference>
<dbReference type="CDD" id="cd20684">
    <property type="entry name" value="CdiA-CT_Yk_RNaseA-like"/>
    <property type="match status" value="1"/>
</dbReference>
<proteinExistence type="predicted"/>
<dbReference type="Pfam" id="PF18431">
    <property type="entry name" value="RNAse_A_bac"/>
    <property type="match status" value="1"/>
</dbReference>
<feature type="domain" description="Bacterial CdiA-CT RNAse A" evidence="1">
    <location>
        <begin position="423"/>
        <end position="536"/>
    </location>
</feature>
<protein>
    <recommendedName>
        <fullName evidence="1">Bacterial CdiA-CT RNAse A domain-containing protein</fullName>
    </recommendedName>
</protein>
<dbReference type="EMBL" id="CP121261">
    <property type="protein sequence ID" value="WFP05843.1"/>
    <property type="molecule type" value="Genomic_DNA"/>
</dbReference>
<gene>
    <name evidence="2" type="ORF">P8T11_16030</name>
</gene>
<dbReference type="Proteomes" id="UP001214170">
    <property type="component" value="Chromosome"/>
</dbReference>
<dbReference type="RefSeq" id="WP_268081027.1">
    <property type="nucleotide sequence ID" value="NZ_CP106885.1"/>
</dbReference>
<evidence type="ECO:0000259" key="1">
    <source>
        <dbReference type="Pfam" id="PF18431"/>
    </source>
</evidence>
<name>A0ABY8GML2_9BURK</name>
<accession>A0ABY8GML2</accession>